<evidence type="ECO:0000256" key="2">
    <source>
        <dbReference type="ARBA" id="ARBA00023125"/>
    </source>
</evidence>
<dbReference type="CDD" id="cd00090">
    <property type="entry name" value="HTH_ARSR"/>
    <property type="match status" value="1"/>
</dbReference>
<dbReference type="Proteomes" id="UP000571017">
    <property type="component" value="Unassembled WGS sequence"/>
</dbReference>
<dbReference type="AlphaFoldDB" id="A0A838CPF1"/>
<dbReference type="PROSITE" id="PS50987">
    <property type="entry name" value="HTH_ARSR_2"/>
    <property type="match status" value="1"/>
</dbReference>
<dbReference type="InterPro" id="IPR036388">
    <property type="entry name" value="WH-like_DNA-bd_sf"/>
</dbReference>
<keyword evidence="2" id="KW-0238">DNA-binding</keyword>
<name>A0A838CPF1_9BACI</name>
<dbReference type="PANTHER" id="PTHR33154:SF18">
    <property type="entry name" value="ARSENICAL RESISTANCE OPERON REPRESSOR"/>
    <property type="match status" value="1"/>
</dbReference>
<proteinExistence type="predicted"/>
<feature type="domain" description="HTH arsR-type" evidence="4">
    <location>
        <begin position="256"/>
        <end position="344"/>
    </location>
</feature>
<dbReference type="InterPro" id="IPR011991">
    <property type="entry name" value="ArsR-like_HTH"/>
</dbReference>
<keyword evidence="6" id="KW-1185">Reference proteome</keyword>
<evidence type="ECO:0000313" key="6">
    <source>
        <dbReference type="Proteomes" id="UP000571017"/>
    </source>
</evidence>
<evidence type="ECO:0000256" key="3">
    <source>
        <dbReference type="ARBA" id="ARBA00023163"/>
    </source>
</evidence>
<dbReference type="EMBL" id="JACEFG010000001">
    <property type="protein sequence ID" value="MBA2173728.1"/>
    <property type="molecule type" value="Genomic_DNA"/>
</dbReference>
<dbReference type="GO" id="GO:0003677">
    <property type="term" value="F:DNA binding"/>
    <property type="evidence" value="ECO:0007669"/>
    <property type="project" value="UniProtKB-KW"/>
</dbReference>
<organism evidence="5 6">
    <name type="scientific">Halobacillus locisalis</name>
    <dbReference type="NCBI Taxonomy" id="220753"/>
    <lineage>
        <taxon>Bacteria</taxon>
        <taxon>Bacillati</taxon>
        <taxon>Bacillota</taxon>
        <taxon>Bacilli</taxon>
        <taxon>Bacillales</taxon>
        <taxon>Bacillaceae</taxon>
        <taxon>Halobacillus</taxon>
    </lineage>
</organism>
<evidence type="ECO:0000259" key="4">
    <source>
        <dbReference type="PROSITE" id="PS50987"/>
    </source>
</evidence>
<dbReference type="SUPFAM" id="SSF46785">
    <property type="entry name" value="Winged helix' DNA-binding domain"/>
    <property type="match status" value="1"/>
</dbReference>
<dbReference type="SMART" id="SM00418">
    <property type="entry name" value="HTH_ARSR"/>
    <property type="match status" value="1"/>
</dbReference>
<keyword evidence="1" id="KW-0805">Transcription regulation</keyword>
<keyword evidence="3" id="KW-0804">Transcription</keyword>
<dbReference type="InterPro" id="IPR036390">
    <property type="entry name" value="WH_DNA-bd_sf"/>
</dbReference>
<dbReference type="Gene3D" id="1.10.10.10">
    <property type="entry name" value="Winged helix-like DNA-binding domain superfamily/Winged helix DNA-binding domain"/>
    <property type="match status" value="1"/>
</dbReference>
<comment type="caution">
    <text evidence="5">The sequence shown here is derived from an EMBL/GenBank/DDBJ whole genome shotgun (WGS) entry which is preliminary data.</text>
</comment>
<accession>A0A838CPF1</accession>
<dbReference type="PANTHER" id="PTHR33154">
    <property type="entry name" value="TRANSCRIPTIONAL REGULATOR, ARSR FAMILY"/>
    <property type="match status" value="1"/>
</dbReference>
<sequence length="344" mass="39800">MEVFNTSFGNRETYKVEVKSSLLFEAALGIAAITNEALRTTLNKDVVKDSSAISETLTKELEIVQTHNTWKTLLQLTHETSAESLEDWIDFVEKLCNVELRRIAIPFVGNQWEEKRKEAAHGSEKAKRELIKWTKEHAFFPAYIQYICESDTETLKRHLITVLTKWWKEVIEPQTEWTSEVLRRDAESKRKAQGHMHPEAFVEWATQGRAYPPEPSVHQVLLIPQYVYRPWNVEADLSGVKVLYYPVSKSSIDPLTEDEPNEQLVQQYKALGDMTRMRMLKKLSARSMSLKELTDVFGMGKTTVHHHLKLLKAARILKQEGQHYSVNQVVVSEMGKELERFLET</sequence>
<evidence type="ECO:0000256" key="1">
    <source>
        <dbReference type="ARBA" id="ARBA00023015"/>
    </source>
</evidence>
<reference evidence="5 6" key="1">
    <citation type="journal article" date="2004" name="Extremophiles">
        <title>Halobacillus locisalis sp. nov., a halophilic bacterium isolated from a marine solar saltern of the Yellow Sea in Korea.</title>
        <authorList>
            <person name="Yoon J.H."/>
            <person name="Kang K.H."/>
            <person name="Oh T.K."/>
            <person name="Park Y.H."/>
        </authorList>
    </citation>
    <scope>NUCLEOTIDE SEQUENCE [LARGE SCALE GENOMIC DNA]</scope>
    <source>
        <strain evidence="5 6">KCTC 3788</strain>
    </source>
</reference>
<dbReference type="RefSeq" id="WP_181470769.1">
    <property type="nucleotide sequence ID" value="NZ_JACEFG010000001.1"/>
</dbReference>
<dbReference type="GO" id="GO:0003700">
    <property type="term" value="F:DNA-binding transcription factor activity"/>
    <property type="evidence" value="ECO:0007669"/>
    <property type="project" value="InterPro"/>
</dbReference>
<gene>
    <name evidence="5" type="ORF">H0266_02335</name>
</gene>
<evidence type="ECO:0000313" key="5">
    <source>
        <dbReference type="EMBL" id="MBA2173728.1"/>
    </source>
</evidence>
<protein>
    <submittedName>
        <fullName evidence="5">Winged helix-turn-helix transcriptional regulator</fullName>
    </submittedName>
</protein>
<dbReference type="InterPro" id="IPR051081">
    <property type="entry name" value="HTH_MetalResp_TranReg"/>
</dbReference>
<dbReference type="Pfam" id="PF12840">
    <property type="entry name" value="HTH_20"/>
    <property type="match status" value="1"/>
</dbReference>
<dbReference type="InterPro" id="IPR001845">
    <property type="entry name" value="HTH_ArsR_DNA-bd_dom"/>
</dbReference>